<gene>
    <name evidence="8" type="ORF">PSON_ATCC_30995.1.T0710186</name>
</gene>
<keyword evidence="5" id="KW-1133">Transmembrane helix</keyword>
<proteinExistence type="inferred from homology"/>
<organism evidence="8 9">
    <name type="scientific">Paramecium sonneborni</name>
    <dbReference type="NCBI Taxonomy" id="65129"/>
    <lineage>
        <taxon>Eukaryota</taxon>
        <taxon>Sar</taxon>
        <taxon>Alveolata</taxon>
        <taxon>Ciliophora</taxon>
        <taxon>Intramacronucleata</taxon>
        <taxon>Oligohymenophorea</taxon>
        <taxon>Peniculida</taxon>
        <taxon>Parameciidae</taxon>
        <taxon>Paramecium</taxon>
    </lineage>
</organism>
<sequence>MKVDDINKTIQKKSKVSNEEMNEDEYENSRLKYIIMMLACLLMFENNYSFDNPQALQKQLTKDLDISITNYNLLYSAFSFPNIFLTSIRGLIIDFLGVRFLELIYLVQQQQQQVEHLFLESYLHSHYISLIKKDL</sequence>
<evidence type="ECO:0000313" key="9">
    <source>
        <dbReference type="Proteomes" id="UP000692954"/>
    </source>
</evidence>
<dbReference type="PANTHER" id="PTHR23512:SF3">
    <property type="entry name" value="MAJOR FACILITATOR SUPERFAMILY DOMAIN-CONTAINING PROTEIN 1"/>
    <property type="match status" value="1"/>
</dbReference>
<keyword evidence="6" id="KW-0472">Membrane</keyword>
<dbReference type="OrthoDB" id="424834at2759"/>
<dbReference type="AlphaFoldDB" id="A0A8S1P8W3"/>
<reference evidence="8" key="1">
    <citation type="submission" date="2021-01" db="EMBL/GenBank/DDBJ databases">
        <authorList>
            <consortium name="Genoscope - CEA"/>
            <person name="William W."/>
        </authorList>
    </citation>
    <scope>NUCLEOTIDE SEQUENCE</scope>
</reference>
<evidence type="ECO:0000256" key="3">
    <source>
        <dbReference type="ARBA" id="ARBA00022448"/>
    </source>
</evidence>
<evidence type="ECO:0000256" key="5">
    <source>
        <dbReference type="ARBA" id="ARBA00022989"/>
    </source>
</evidence>
<comment type="caution">
    <text evidence="8">The sequence shown here is derived from an EMBL/GenBank/DDBJ whole genome shotgun (WGS) entry which is preliminary data.</text>
</comment>
<evidence type="ECO:0000256" key="1">
    <source>
        <dbReference type="ARBA" id="ARBA00004127"/>
    </source>
</evidence>
<protein>
    <submittedName>
        <fullName evidence="8">Uncharacterized protein</fullName>
    </submittedName>
</protein>
<accession>A0A8S1P8W3</accession>
<feature type="region of interest" description="Disordered" evidence="7">
    <location>
        <begin position="1"/>
        <end position="21"/>
    </location>
</feature>
<keyword evidence="9" id="KW-1185">Reference proteome</keyword>
<evidence type="ECO:0000256" key="7">
    <source>
        <dbReference type="SAM" id="MobiDB-lite"/>
    </source>
</evidence>
<dbReference type="Proteomes" id="UP000692954">
    <property type="component" value="Unassembled WGS sequence"/>
</dbReference>
<comment type="similarity">
    <text evidence="2">Belongs to the major facilitator superfamily.</text>
</comment>
<name>A0A8S1P8W3_9CILI</name>
<evidence type="ECO:0000256" key="2">
    <source>
        <dbReference type="ARBA" id="ARBA00008335"/>
    </source>
</evidence>
<evidence type="ECO:0000313" key="8">
    <source>
        <dbReference type="EMBL" id="CAD8099178.1"/>
    </source>
</evidence>
<evidence type="ECO:0000256" key="6">
    <source>
        <dbReference type="ARBA" id="ARBA00023136"/>
    </source>
</evidence>
<dbReference type="InterPro" id="IPR052187">
    <property type="entry name" value="MFSD1"/>
</dbReference>
<dbReference type="EMBL" id="CAJJDN010000071">
    <property type="protein sequence ID" value="CAD8099178.1"/>
    <property type="molecule type" value="Genomic_DNA"/>
</dbReference>
<dbReference type="GO" id="GO:0012505">
    <property type="term" value="C:endomembrane system"/>
    <property type="evidence" value="ECO:0007669"/>
    <property type="project" value="UniProtKB-SubCell"/>
</dbReference>
<evidence type="ECO:0000256" key="4">
    <source>
        <dbReference type="ARBA" id="ARBA00022692"/>
    </source>
</evidence>
<dbReference type="PANTHER" id="PTHR23512">
    <property type="entry name" value="MAJOR FACILITATOR SUPERFAMILY DOMAIN-CONTAINING PROTEIN 1"/>
    <property type="match status" value="1"/>
</dbReference>
<comment type="subcellular location">
    <subcellularLocation>
        <location evidence="1">Endomembrane system</location>
        <topology evidence="1">Multi-pass membrane protein</topology>
    </subcellularLocation>
</comment>
<keyword evidence="4" id="KW-0812">Transmembrane</keyword>
<keyword evidence="3" id="KW-0813">Transport</keyword>